<proteinExistence type="predicted"/>
<dbReference type="InterPro" id="IPR053169">
    <property type="entry name" value="MUG_Protein"/>
</dbReference>
<dbReference type="PANTHER" id="PTHR47791">
    <property type="entry name" value="MEIOTICALLY UP-REGULATED GENE 191 PROTEIN"/>
    <property type="match status" value="1"/>
</dbReference>
<keyword evidence="3" id="KW-0378">Hydrolase</keyword>
<evidence type="ECO:0000313" key="3">
    <source>
        <dbReference type="EMBL" id="GAA4635827.1"/>
    </source>
</evidence>
<feature type="region of interest" description="Disordered" evidence="1">
    <location>
        <begin position="400"/>
        <end position="427"/>
    </location>
</feature>
<dbReference type="SUPFAM" id="SSF48208">
    <property type="entry name" value="Six-hairpin glycosidases"/>
    <property type="match status" value="1"/>
</dbReference>
<gene>
    <name evidence="3" type="ORF">GCM10023196_083040</name>
</gene>
<dbReference type="GO" id="GO:0016787">
    <property type="term" value="F:hydrolase activity"/>
    <property type="evidence" value="ECO:0007669"/>
    <property type="project" value="UniProtKB-KW"/>
</dbReference>
<dbReference type="RefSeq" id="WP_345438813.1">
    <property type="nucleotide sequence ID" value="NZ_BAABHK010000016.1"/>
</dbReference>
<organism evidence="3 4">
    <name type="scientific">Actinoallomurus vinaceus</name>
    <dbReference type="NCBI Taxonomy" id="1080074"/>
    <lineage>
        <taxon>Bacteria</taxon>
        <taxon>Bacillati</taxon>
        <taxon>Actinomycetota</taxon>
        <taxon>Actinomycetes</taxon>
        <taxon>Streptosporangiales</taxon>
        <taxon>Thermomonosporaceae</taxon>
        <taxon>Actinoallomurus</taxon>
    </lineage>
</organism>
<keyword evidence="2" id="KW-0732">Signal</keyword>
<feature type="signal peptide" evidence="2">
    <location>
        <begin position="1"/>
        <end position="31"/>
    </location>
</feature>
<dbReference type="EMBL" id="BAABHK010000016">
    <property type="protein sequence ID" value="GAA4635827.1"/>
    <property type="molecule type" value="Genomic_DNA"/>
</dbReference>
<dbReference type="InterPro" id="IPR005198">
    <property type="entry name" value="Glyco_hydro_76"/>
</dbReference>
<dbReference type="Proteomes" id="UP001501442">
    <property type="component" value="Unassembled WGS sequence"/>
</dbReference>
<accession>A0ABP8UMM8</accession>
<name>A0ABP8UMM8_9ACTN</name>
<reference evidence="4" key="1">
    <citation type="journal article" date="2019" name="Int. J. Syst. Evol. Microbiol.">
        <title>The Global Catalogue of Microorganisms (GCM) 10K type strain sequencing project: providing services to taxonomists for standard genome sequencing and annotation.</title>
        <authorList>
            <consortium name="The Broad Institute Genomics Platform"/>
            <consortium name="The Broad Institute Genome Sequencing Center for Infectious Disease"/>
            <person name="Wu L."/>
            <person name="Ma J."/>
        </authorList>
    </citation>
    <scope>NUCLEOTIDE SEQUENCE [LARGE SCALE GENOMIC DNA]</scope>
    <source>
        <strain evidence="4">JCM 17939</strain>
    </source>
</reference>
<evidence type="ECO:0000313" key="4">
    <source>
        <dbReference type="Proteomes" id="UP001501442"/>
    </source>
</evidence>
<protein>
    <submittedName>
        <fullName evidence="3">Glycoside hydrolase family 76 protein</fullName>
    </submittedName>
</protein>
<keyword evidence="4" id="KW-1185">Reference proteome</keyword>
<evidence type="ECO:0000256" key="2">
    <source>
        <dbReference type="SAM" id="SignalP"/>
    </source>
</evidence>
<evidence type="ECO:0000256" key="1">
    <source>
        <dbReference type="SAM" id="MobiDB-lite"/>
    </source>
</evidence>
<dbReference type="Pfam" id="PF03663">
    <property type="entry name" value="Glyco_hydro_76"/>
    <property type="match status" value="1"/>
</dbReference>
<dbReference type="Gene3D" id="1.50.10.20">
    <property type="match status" value="1"/>
</dbReference>
<dbReference type="PANTHER" id="PTHR47791:SF1">
    <property type="entry name" value="ENDO MANNANASE, GH76 FAMILY (EUROFUNG)"/>
    <property type="match status" value="1"/>
</dbReference>
<comment type="caution">
    <text evidence="3">The sequence shown here is derived from an EMBL/GenBank/DDBJ whole genome shotgun (WGS) entry which is preliminary data.</text>
</comment>
<feature type="chain" id="PRO_5046185307" evidence="2">
    <location>
        <begin position="32"/>
        <end position="503"/>
    </location>
</feature>
<dbReference type="InterPro" id="IPR008928">
    <property type="entry name" value="6-hairpin_glycosidase_sf"/>
</dbReference>
<sequence>MSIPRLATGLQSPTRPSIRRFVRLLATASLAATATIPALTGTSAAAASICDKYCDGRDPALAAGDRSPVSATIYSRQIALHLDDADDMAWGSIDNGNPADEVWLDRSFDGGRSWSQGSKLGDTTVPTGQRGWRTLMYNVDDWNNRGVGAVRACGKAGDRAEVACTPWARTTWNAGNRSTAAATALMMYYDNGTGLWTTTNWWNSANALTAIIDNIRIAGMGSYQYAVATTYDANRSAQGGNFRNDYLDDTGWWGLAWVDAYDLTGDTRYLDTARADADWMTSYSDSVCGGGVWWRTQKDYKNAIANELYLQLTAALHNRIPGDTAYLNRAKNEWSWFKASGMINSANLINDGLDLSTCKNNGQPVYSYNQGVVLNGLAELYRATGDSSLLTDARRLADASTTNPALNPNGILADPGEPQSNGGGDGPSFKGVYARGLAVLNKALGDHPYTAYLNRQADSAYAHDRNALDQYGYHWAGPLDSTDAARQQSALDLMNAAAAASSG</sequence>